<dbReference type="PANTHER" id="PTHR34203">
    <property type="entry name" value="METHYLTRANSFERASE, FKBM FAMILY PROTEIN"/>
    <property type="match status" value="1"/>
</dbReference>
<gene>
    <name evidence="2" type="ORF">GN277_04685</name>
</gene>
<feature type="domain" description="Methyltransferase FkbM" evidence="1">
    <location>
        <begin position="9"/>
        <end position="139"/>
    </location>
</feature>
<dbReference type="GO" id="GO:0008168">
    <property type="term" value="F:methyltransferase activity"/>
    <property type="evidence" value="ECO:0007669"/>
    <property type="project" value="UniProtKB-KW"/>
</dbReference>
<protein>
    <submittedName>
        <fullName evidence="2">FkbM family methyltransferase</fullName>
    </submittedName>
</protein>
<dbReference type="Pfam" id="PF05050">
    <property type="entry name" value="Methyltransf_21"/>
    <property type="match status" value="1"/>
</dbReference>
<dbReference type="NCBIfam" id="TIGR01444">
    <property type="entry name" value="fkbM_fam"/>
    <property type="match status" value="1"/>
</dbReference>
<dbReference type="PANTHER" id="PTHR34203:SF15">
    <property type="entry name" value="SLL1173 PROTEIN"/>
    <property type="match status" value="1"/>
</dbReference>
<dbReference type="Proteomes" id="UP000460412">
    <property type="component" value="Unassembled WGS sequence"/>
</dbReference>
<accession>A0A7X3SHT0</accession>
<keyword evidence="2" id="KW-0489">Methyltransferase</keyword>
<dbReference type="SUPFAM" id="SSF53335">
    <property type="entry name" value="S-adenosyl-L-methionine-dependent methyltransferases"/>
    <property type="match status" value="1"/>
</dbReference>
<evidence type="ECO:0000313" key="2">
    <source>
        <dbReference type="EMBL" id="MXP74697.1"/>
    </source>
</evidence>
<comment type="caution">
    <text evidence="2">The sequence shown here is derived from an EMBL/GenBank/DDBJ whole genome shotgun (WGS) entry which is preliminary data.</text>
</comment>
<dbReference type="Gene3D" id="3.40.50.150">
    <property type="entry name" value="Vaccinia Virus protein VP39"/>
    <property type="match status" value="1"/>
</dbReference>
<name>A0A7X3SHT0_9FIRM</name>
<dbReference type="InterPro" id="IPR029063">
    <property type="entry name" value="SAM-dependent_MTases_sf"/>
</dbReference>
<evidence type="ECO:0000259" key="1">
    <source>
        <dbReference type="Pfam" id="PF05050"/>
    </source>
</evidence>
<evidence type="ECO:0000313" key="3">
    <source>
        <dbReference type="Proteomes" id="UP000460412"/>
    </source>
</evidence>
<proteinExistence type="predicted"/>
<dbReference type="AlphaFoldDB" id="A0A7X3SHT0"/>
<organism evidence="2 3">
    <name type="scientific">Sporofaciens musculi</name>
    <dbReference type="NCBI Taxonomy" id="2681861"/>
    <lineage>
        <taxon>Bacteria</taxon>
        <taxon>Bacillati</taxon>
        <taxon>Bacillota</taxon>
        <taxon>Clostridia</taxon>
        <taxon>Lachnospirales</taxon>
        <taxon>Lachnospiraceae</taxon>
        <taxon>Sporofaciens</taxon>
    </lineage>
</organism>
<dbReference type="InterPro" id="IPR006342">
    <property type="entry name" value="FkbM_mtfrase"/>
</dbReference>
<keyword evidence="2" id="KW-0808">Transferase</keyword>
<dbReference type="GO" id="GO:0032259">
    <property type="term" value="P:methylation"/>
    <property type="evidence" value="ECO:0007669"/>
    <property type="project" value="UniProtKB-KW"/>
</dbReference>
<sequence>MRWCDYECDKVVSFEPDRRCVKICEDVLEKMPRLREVTQLVPKGLWSSETELVFNEVDNYGSSSFITRKGDGNEQVIPTASIDEIMDGGLVTFIKMDIEGAELEALKGAEETIKRYHPTLALSIYHKPEDIVELPRFIKSLVPEYKLYLRNYHLDQTETVLYAIFQ</sequence>
<reference evidence="2 3" key="1">
    <citation type="submission" date="2019-12" db="EMBL/GenBank/DDBJ databases">
        <title>Sporaefaciens musculi gen. nov., sp. nov., a novel bacterium isolated from the caecum of an obese mouse.</title>
        <authorList>
            <person name="Rasmussen T.S."/>
            <person name="Streidl T."/>
            <person name="Hitch T.C.A."/>
            <person name="Wortmann E."/>
            <person name="Deptula P."/>
            <person name="Hansen M."/>
            <person name="Nielsen D.S."/>
            <person name="Clavel T."/>
            <person name="Vogensen F.K."/>
        </authorList>
    </citation>
    <scope>NUCLEOTIDE SEQUENCE [LARGE SCALE GENOMIC DNA]</scope>
    <source>
        <strain evidence="2 3">WCA-9-b2</strain>
    </source>
</reference>
<dbReference type="InterPro" id="IPR052514">
    <property type="entry name" value="SAM-dependent_MTase"/>
</dbReference>
<keyword evidence="3" id="KW-1185">Reference proteome</keyword>
<dbReference type="EMBL" id="WUQX01000001">
    <property type="protein sequence ID" value="MXP74697.1"/>
    <property type="molecule type" value="Genomic_DNA"/>
</dbReference>